<proteinExistence type="predicted"/>
<dbReference type="AlphaFoldDB" id="A0A418YET0"/>
<accession>A0A418YET0</accession>
<dbReference type="EMBL" id="QZCH01000011">
    <property type="protein sequence ID" value="RJG47689.1"/>
    <property type="molecule type" value="Genomic_DNA"/>
</dbReference>
<dbReference type="Proteomes" id="UP000283255">
    <property type="component" value="Unassembled WGS sequence"/>
</dbReference>
<dbReference type="RefSeq" id="WP_119910573.1">
    <property type="nucleotide sequence ID" value="NZ_QZCH01000011.1"/>
</dbReference>
<gene>
    <name evidence="1" type="ORF">D1Z90_09775</name>
</gene>
<keyword evidence="2" id="KW-1185">Reference proteome</keyword>
<organism evidence="1 2">
    <name type="scientific">Motilimonas pumila</name>
    <dbReference type="NCBI Taxonomy" id="2303987"/>
    <lineage>
        <taxon>Bacteria</taxon>
        <taxon>Pseudomonadati</taxon>
        <taxon>Pseudomonadota</taxon>
        <taxon>Gammaproteobacteria</taxon>
        <taxon>Alteromonadales</taxon>
        <taxon>Alteromonadales genera incertae sedis</taxon>
        <taxon>Motilimonas</taxon>
    </lineage>
</organism>
<sequence>MISLWLSQQKSQHSITIIMLFILLCLTHPRLSHGGEQDMELEEYRYLLQQHFLTELSRHGFHQGYDFENSDSETGFYIDKYTPEVTGTISYYGLVYLPLNSDFLRSFKLTMTRTENGIAIVQEKSSSNLRRQITSPPQTQSDTEYYDNTEWQKDPFAYPQSQVTEKPVQLSPYPGIAYFESQLTELRNSIEHFKPKLHDKHFKEDIDLTHGPFAIMERAYYIAEIDQNSVEIAFLFDTDSQIRFGYHFHYNLNTGEVSEIRYISPPMLM</sequence>
<comment type="caution">
    <text evidence="1">The sequence shown here is derived from an EMBL/GenBank/DDBJ whole genome shotgun (WGS) entry which is preliminary data.</text>
</comment>
<evidence type="ECO:0000313" key="2">
    <source>
        <dbReference type="Proteomes" id="UP000283255"/>
    </source>
</evidence>
<reference evidence="1 2" key="2">
    <citation type="submission" date="2019-01" db="EMBL/GenBank/DDBJ databases">
        <title>Motilimonas pumilus sp. nov., isolated from the gut of sea cucumber (Apostichopus japonicus).</title>
        <authorList>
            <person name="Wang F.-Q."/>
            <person name="Ren L.-H."/>
            <person name="Lin Y.-W."/>
            <person name="Sun G.-H."/>
            <person name="Du Z.-J."/>
            <person name="Zhao J.-X."/>
            <person name="Liu X.-J."/>
            <person name="Liu L.-J."/>
        </authorList>
    </citation>
    <scope>NUCLEOTIDE SEQUENCE [LARGE SCALE GENOMIC DNA]</scope>
    <source>
        <strain evidence="1 2">PLHSC7-2</strain>
    </source>
</reference>
<evidence type="ECO:0000313" key="1">
    <source>
        <dbReference type="EMBL" id="RJG47689.1"/>
    </source>
</evidence>
<name>A0A418YET0_9GAMM</name>
<reference evidence="1 2" key="1">
    <citation type="submission" date="2018-09" db="EMBL/GenBank/DDBJ databases">
        <authorList>
            <person name="Wang F."/>
        </authorList>
    </citation>
    <scope>NUCLEOTIDE SEQUENCE [LARGE SCALE GENOMIC DNA]</scope>
    <source>
        <strain evidence="1 2">PLHSC7-2</strain>
    </source>
</reference>
<protein>
    <submittedName>
        <fullName evidence="1">Uncharacterized protein</fullName>
    </submittedName>
</protein>